<gene>
    <name evidence="2" type="ORF">AVEN_15035_1</name>
</gene>
<evidence type="ECO:0000313" key="2">
    <source>
        <dbReference type="EMBL" id="GBN38147.1"/>
    </source>
</evidence>
<name>A0A4Y2NJF3_ARAVE</name>
<protein>
    <submittedName>
        <fullName evidence="2">Uncharacterized protein</fullName>
    </submittedName>
</protein>
<reference evidence="2 3" key="1">
    <citation type="journal article" date="2019" name="Sci. Rep.">
        <title>Orb-weaving spider Araneus ventricosus genome elucidates the spidroin gene catalogue.</title>
        <authorList>
            <person name="Kono N."/>
            <person name="Nakamura H."/>
            <person name="Ohtoshi R."/>
            <person name="Moran D.A.P."/>
            <person name="Shinohara A."/>
            <person name="Yoshida Y."/>
            <person name="Fujiwara M."/>
            <person name="Mori M."/>
            <person name="Tomita M."/>
            <person name="Arakawa K."/>
        </authorList>
    </citation>
    <scope>NUCLEOTIDE SEQUENCE [LARGE SCALE GENOMIC DNA]</scope>
</reference>
<organism evidence="2 3">
    <name type="scientific">Araneus ventricosus</name>
    <name type="common">Orbweaver spider</name>
    <name type="synonym">Epeira ventricosa</name>
    <dbReference type="NCBI Taxonomy" id="182803"/>
    <lineage>
        <taxon>Eukaryota</taxon>
        <taxon>Metazoa</taxon>
        <taxon>Ecdysozoa</taxon>
        <taxon>Arthropoda</taxon>
        <taxon>Chelicerata</taxon>
        <taxon>Arachnida</taxon>
        <taxon>Araneae</taxon>
        <taxon>Araneomorphae</taxon>
        <taxon>Entelegynae</taxon>
        <taxon>Araneoidea</taxon>
        <taxon>Araneidae</taxon>
        <taxon>Araneus</taxon>
    </lineage>
</organism>
<proteinExistence type="predicted"/>
<comment type="caution">
    <text evidence="2">The sequence shown here is derived from an EMBL/GenBank/DDBJ whole genome shotgun (WGS) entry which is preliminary data.</text>
</comment>
<dbReference type="Proteomes" id="UP000499080">
    <property type="component" value="Unassembled WGS sequence"/>
</dbReference>
<dbReference type="EMBL" id="BGPR01009127">
    <property type="protein sequence ID" value="GBN38147.1"/>
    <property type="molecule type" value="Genomic_DNA"/>
</dbReference>
<evidence type="ECO:0000256" key="1">
    <source>
        <dbReference type="SAM" id="MobiDB-lite"/>
    </source>
</evidence>
<sequence>MVTAFEFEDMALSRNNSNVVPPKFTGARMSLKKQLEKGDIQKKMVDSNLKGNFVQKFVQLPIDLPPKQRPETFGWDTPTAEFPAEPDMVEPKALIADGTNAPLLEQKSKSEISASGPPPFSMYVHCG</sequence>
<keyword evidence="3" id="KW-1185">Reference proteome</keyword>
<dbReference type="AlphaFoldDB" id="A0A4Y2NJF3"/>
<feature type="region of interest" description="Disordered" evidence="1">
    <location>
        <begin position="106"/>
        <end position="127"/>
    </location>
</feature>
<accession>A0A4Y2NJF3</accession>
<evidence type="ECO:0000313" key="3">
    <source>
        <dbReference type="Proteomes" id="UP000499080"/>
    </source>
</evidence>